<proteinExistence type="predicted"/>
<accession>A0A060HFT1</accession>
<dbReference type="STRING" id="926571.NVIE_002370"/>
<sequence length="121" mass="13547">MQQGPTSASAATTTYHITMDDEKLGIKPEILFRIYGQIEAQAKDSAPLHIRNELRISQDARIKTRFYIAVSDRMAQYLIAAVQKQASGDASGLRSYFYKLQEQLMGQMFAGAKDTINISLK</sequence>
<gene>
    <name evidence="1" type="ORF">NVIE_002370</name>
</gene>
<dbReference type="EMBL" id="CP007536">
    <property type="protein sequence ID" value="AIC14423.1"/>
    <property type="molecule type" value="Genomic_DNA"/>
</dbReference>
<reference evidence="1 2" key="1">
    <citation type="journal article" date="2014" name="Int. J. Syst. Evol. Microbiol.">
        <title>Nitrososphaera viennensis gen. nov., sp. nov., an aerobic and mesophilic, ammonia-oxidizing archaeon from soil and a member of the archaeal phylum Thaumarchaeota.</title>
        <authorList>
            <person name="Stieglmeier M."/>
            <person name="Klingl A."/>
            <person name="Alves R.J."/>
            <person name="Rittmann S.K."/>
            <person name="Melcher M."/>
            <person name="Leisch N."/>
            <person name="Schleper C."/>
        </authorList>
    </citation>
    <scope>NUCLEOTIDE SEQUENCE [LARGE SCALE GENOMIC DNA]</scope>
    <source>
        <strain evidence="1">EN76</strain>
    </source>
</reference>
<evidence type="ECO:0000313" key="2">
    <source>
        <dbReference type="Proteomes" id="UP000027093"/>
    </source>
</evidence>
<evidence type="ECO:0000313" key="1">
    <source>
        <dbReference type="EMBL" id="AIC14423.1"/>
    </source>
</evidence>
<dbReference type="KEGG" id="nvn:NVIE_002370"/>
<keyword evidence="2" id="KW-1185">Reference proteome</keyword>
<dbReference type="OrthoDB" id="8873at2157"/>
<protein>
    <submittedName>
        <fullName evidence="1">Uncharacterized protein</fullName>
    </submittedName>
</protein>
<dbReference type="Proteomes" id="UP000027093">
    <property type="component" value="Chromosome"/>
</dbReference>
<dbReference type="AlphaFoldDB" id="A0A060HFT1"/>
<organism evidence="1 2">
    <name type="scientific">Nitrososphaera viennensis EN76</name>
    <dbReference type="NCBI Taxonomy" id="926571"/>
    <lineage>
        <taxon>Archaea</taxon>
        <taxon>Nitrososphaerota</taxon>
        <taxon>Nitrososphaeria</taxon>
        <taxon>Nitrososphaerales</taxon>
        <taxon>Nitrososphaeraceae</taxon>
        <taxon>Nitrososphaera</taxon>
    </lineage>
</organism>
<name>A0A060HFT1_9ARCH</name>
<dbReference type="HOGENOM" id="CLU_2032936_0_0_2"/>